<dbReference type="RefSeq" id="WP_386722790.1">
    <property type="nucleotide sequence ID" value="NZ_JBHRSZ010000007.1"/>
</dbReference>
<dbReference type="Proteomes" id="UP001595476">
    <property type="component" value="Unassembled WGS sequence"/>
</dbReference>
<comment type="caution">
    <text evidence="3">The sequence shown here is derived from an EMBL/GenBank/DDBJ whole genome shotgun (WGS) entry which is preliminary data.</text>
</comment>
<accession>A0ABV7HGA3</accession>
<evidence type="ECO:0000256" key="2">
    <source>
        <dbReference type="SAM" id="SignalP"/>
    </source>
</evidence>
<evidence type="ECO:0000313" key="3">
    <source>
        <dbReference type="EMBL" id="MFC3152868.1"/>
    </source>
</evidence>
<reference evidence="4" key="1">
    <citation type="journal article" date="2019" name="Int. J. Syst. Evol. Microbiol.">
        <title>The Global Catalogue of Microorganisms (GCM) 10K type strain sequencing project: providing services to taxonomists for standard genome sequencing and annotation.</title>
        <authorList>
            <consortium name="The Broad Institute Genomics Platform"/>
            <consortium name="The Broad Institute Genome Sequencing Center for Infectious Disease"/>
            <person name="Wu L."/>
            <person name="Ma J."/>
        </authorList>
    </citation>
    <scope>NUCLEOTIDE SEQUENCE [LARGE SCALE GENOMIC DNA]</scope>
    <source>
        <strain evidence="4">KCTC 52438</strain>
    </source>
</reference>
<evidence type="ECO:0000313" key="4">
    <source>
        <dbReference type="Proteomes" id="UP001595476"/>
    </source>
</evidence>
<proteinExistence type="predicted"/>
<feature type="chain" id="PRO_5046279825" evidence="2">
    <location>
        <begin position="26"/>
        <end position="267"/>
    </location>
</feature>
<keyword evidence="1" id="KW-0175">Coiled coil</keyword>
<dbReference type="EMBL" id="JBHRSZ010000007">
    <property type="protein sequence ID" value="MFC3152868.1"/>
    <property type="molecule type" value="Genomic_DNA"/>
</dbReference>
<organism evidence="3 4">
    <name type="scientific">Litoribrevibacter euphylliae</name>
    <dbReference type="NCBI Taxonomy" id="1834034"/>
    <lineage>
        <taxon>Bacteria</taxon>
        <taxon>Pseudomonadati</taxon>
        <taxon>Pseudomonadota</taxon>
        <taxon>Gammaproteobacteria</taxon>
        <taxon>Oceanospirillales</taxon>
        <taxon>Oceanospirillaceae</taxon>
        <taxon>Litoribrevibacter</taxon>
    </lineage>
</organism>
<dbReference type="Pfam" id="PF11932">
    <property type="entry name" value="DUF3450"/>
    <property type="match status" value="1"/>
</dbReference>
<name>A0ABV7HGA3_9GAMM</name>
<feature type="signal peptide" evidence="2">
    <location>
        <begin position="1"/>
        <end position="25"/>
    </location>
</feature>
<dbReference type="InterPro" id="IPR016866">
    <property type="entry name" value="UCP028069"/>
</dbReference>
<keyword evidence="2" id="KW-0732">Signal</keyword>
<feature type="coiled-coil region" evidence="1">
    <location>
        <begin position="86"/>
        <end position="113"/>
    </location>
</feature>
<dbReference type="PIRSF" id="PIRSF028069">
    <property type="entry name" value="UCP028069"/>
    <property type="match status" value="1"/>
</dbReference>
<protein>
    <submittedName>
        <fullName evidence="3">DUF3450 domain-containing protein</fullName>
    </submittedName>
</protein>
<gene>
    <name evidence="3" type="ORF">ACFOEK_17650</name>
</gene>
<sequence length="267" mass="29994">MLSKQKLIAAVAFAMSLGLVPLNGAASEQPKQNSVGVDQLHGALSKSYQKSSKVQARIDALDEQTRQDYYEYLQTVQRAEQIERYNQQLETLIGSQQSELLDLERQLLSLKETEQAALPLLSDMLSTLTQFVARDLPFLDDERSERLARLTELLARADVSVAEKYRQVLEAYQIEVEYGRTLEAYSGVLAIDGQPDRDVTFLRLGRVGLYYQTSDGQQSGQWDALNKTWNVLDSSQNWSVQKGIQLALKQAVPELLELPIQRTAGGK</sequence>
<keyword evidence="4" id="KW-1185">Reference proteome</keyword>
<evidence type="ECO:0000256" key="1">
    <source>
        <dbReference type="SAM" id="Coils"/>
    </source>
</evidence>